<dbReference type="EMBL" id="BMGS01000007">
    <property type="protein sequence ID" value="GGG50002.1"/>
    <property type="molecule type" value="Genomic_DNA"/>
</dbReference>
<keyword evidence="2" id="KW-0808">Transferase</keyword>
<dbReference type="SUPFAM" id="SSF56752">
    <property type="entry name" value="D-aminoacid aminotransferase-like PLP-dependent enzymes"/>
    <property type="match status" value="1"/>
</dbReference>
<evidence type="ECO:0000313" key="2">
    <source>
        <dbReference type="EMBL" id="GGG50002.1"/>
    </source>
</evidence>
<organism evidence="2 3">
    <name type="scientific">Hymenobacter glacieicola</name>
    <dbReference type="NCBI Taxonomy" id="1562124"/>
    <lineage>
        <taxon>Bacteria</taxon>
        <taxon>Pseudomonadati</taxon>
        <taxon>Bacteroidota</taxon>
        <taxon>Cytophagia</taxon>
        <taxon>Cytophagales</taxon>
        <taxon>Hymenobacteraceae</taxon>
        <taxon>Hymenobacter</taxon>
    </lineage>
</organism>
<dbReference type="GO" id="GO:0008483">
    <property type="term" value="F:transaminase activity"/>
    <property type="evidence" value="ECO:0007669"/>
    <property type="project" value="UniProtKB-KW"/>
</dbReference>
<dbReference type="InterPro" id="IPR001544">
    <property type="entry name" value="Aminotrans_IV"/>
</dbReference>
<accession>A0ABQ1X0F6</accession>
<dbReference type="Gene3D" id="3.30.470.10">
    <property type="match status" value="1"/>
</dbReference>
<comment type="caution">
    <text evidence="2">The sequence shown here is derived from an EMBL/GenBank/DDBJ whole genome shotgun (WGS) entry which is preliminary data.</text>
</comment>
<dbReference type="InterPro" id="IPR043132">
    <property type="entry name" value="BCAT-like_C"/>
</dbReference>
<dbReference type="PANTHER" id="PTHR42743:SF13">
    <property type="entry name" value="P-LOOP CONTAINING NUCLEOSIDE TRIPHOSPHATE HYDROLASE PROTEIN"/>
    <property type="match status" value="1"/>
</dbReference>
<dbReference type="InterPro" id="IPR050571">
    <property type="entry name" value="Class-IV_PLP-Dep_Aminotrnsfr"/>
</dbReference>
<dbReference type="Pfam" id="PF01063">
    <property type="entry name" value="Aminotran_4"/>
    <property type="match status" value="1"/>
</dbReference>
<protein>
    <submittedName>
        <fullName evidence="2">Branched chain amino acid aminotransferase</fullName>
    </submittedName>
</protein>
<proteinExistence type="inferred from homology"/>
<name>A0ABQ1X0F6_9BACT</name>
<reference evidence="3" key="1">
    <citation type="journal article" date="2019" name="Int. J. Syst. Evol. Microbiol.">
        <title>The Global Catalogue of Microorganisms (GCM) 10K type strain sequencing project: providing services to taxonomists for standard genome sequencing and annotation.</title>
        <authorList>
            <consortium name="The Broad Institute Genomics Platform"/>
            <consortium name="The Broad Institute Genome Sequencing Center for Infectious Disease"/>
            <person name="Wu L."/>
            <person name="Ma J."/>
        </authorList>
    </citation>
    <scope>NUCLEOTIDE SEQUENCE [LARGE SCALE GENOMIC DNA]</scope>
    <source>
        <strain evidence="3">CGMCC 1.12990</strain>
    </source>
</reference>
<comment type="similarity">
    <text evidence="1">Belongs to the class-IV pyridoxal-phosphate-dependent aminotransferase family.</text>
</comment>
<dbReference type="PANTHER" id="PTHR42743">
    <property type="entry name" value="AMINO-ACID AMINOTRANSFERASE"/>
    <property type="match status" value="1"/>
</dbReference>
<gene>
    <name evidence="2" type="ORF">GCM10011378_27620</name>
</gene>
<dbReference type="Proteomes" id="UP000601361">
    <property type="component" value="Unassembled WGS sequence"/>
</dbReference>
<evidence type="ECO:0000256" key="1">
    <source>
        <dbReference type="ARBA" id="ARBA00009320"/>
    </source>
</evidence>
<keyword evidence="2" id="KW-0032">Aminotransferase</keyword>
<dbReference type="InterPro" id="IPR043131">
    <property type="entry name" value="BCAT-like_N"/>
</dbReference>
<evidence type="ECO:0000313" key="3">
    <source>
        <dbReference type="Proteomes" id="UP000601361"/>
    </source>
</evidence>
<dbReference type="Gene3D" id="3.20.10.10">
    <property type="entry name" value="D-amino Acid Aminotransferase, subunit A, domain 2"/>
    <property type="match status" value="1"/>
</dbReference>
<keyword evidence="3" id="KW-1185">Reference proteome</keyword>
<dbReference type="InterPro" id="IPR036038">
    <property type="entry name" value="Aminotransferase-like"/>
</dbReference>
<sequence>MPYSNGQLSAPYPSFLPLTMLLYNGQLVAETAALPLPNRGLYYNDGFFETMIWDQTGIRYLPQHLARMQRAAQALGLVLPPELDPDHLAATLGRLVAAQHAEAGPQRLRLQVWRAGAGLYTPTTTACEWLATIQAFTPQDGFIDQAAFATRLFTSYSPFSFCKGPNALTYVQAARERDQRGLGELILLSADGYVAETIAAGIGWIKEGTVYTPTEATGAVAGTRLAYLRTVAQRLGIAWQAGRFLPTEVLAAEAVFTANIAGIRLIRRIEEVSFGAAEHPLLLRLRAAE</sequence>